<name>A0A8B7BX15_PHODC</name>
<dbReference type="PANTHER" id="PTHR15138:SF14">
    <property type="entry name" value="TRANSCRIPTION INITIATION FACTOR TFIID SUBUNIT 4"/>
    <property type="match status" value="1"/>
</dbReference>
<feature type="compositionally biased region" description="Low complexity" evidence="7">
    <location>
        <begin position="178"/>
        <end position="190"/>
    </location>
</feature>
<dbReference type="GO" id="GO:0005669">
    <property type="term" value="C:transcription factor TFIID complex"/>
    <property type="evidence" value="ECO:0007669"/>
    <property type="project" value="InterPro"/>
</dbReference>
<feature type="region of interest" description="Disordered" evidence="7">
    <location>
        <begin position="855"/>
        <end position="906"/>
    </location>
</feature>
<dbReference type="GO" id="GO:0016251">
    <property type="term" value="F:RNA polymerase II general transcription initiation factor activity"/>
    <property type="evidence" value="ECO:0007669"/>
    <property type="project" value="TreeGrafter"/>
</dbReference>
<feature type="compositionally biased region" description="Polar residues" evidence="7">
    <location>
        <begin position="150"/>
        <end position="159"/>
    </location>
</feature>
<feature type="region of interest" description="Disordered" evidence="7">
    <location>
        <begin position="473"/>
        <end position="544"/>
    </location>
</feature>
<keyword evidence="3" id="KW-0805">Transcription regulation</keyword>
<feature type="region of interest" description="Disordered" evidence="7">
    <location>
        <begin position="417"/>
        <end position="448"/>
    </location>
</feature>
<dbReference type="InterPro" id="IPR007900">
    <property type="entry name" value="TAF4_C"/>
</dbReference>
<dbReference type="GeneID" id="103705274"/>
<dbReference type="OrthoDB" id="21060at2759"/>
<feature type="compositionally biased region" description="Low complexity" evidence="7">
    <location>
        <begin position="46"/>
        <end position="58"/>
    </location>
</feature>
<dbReference type="RefSeq" id="XP_008787154.1">
    <property type="nucleotide sequence ID" value="XM_008788932.4"/>
</dbReference>
<dbReference type="Proteomes" id="UP000228380">
    <property type="component" value="Chromosome 6"/>
</dbReference>
<dbReference type="AlphaFoldDB" id="A0A8B7BX15"/>
<feature type="compositionally biased region" description="Low complexity" evidence="7">
    <location>
        <begin position="88"/>
        <end position="103"/>
    </location>
</feature>
<feature type="compositionally biased region" description="Polar residues" evidence="7">
    <location>
        <begin position="366"/>
        <end position="381"/>
    </location>
</feature>
<feature type="compositionally biased region" description="Polar residues" evidence="7">
    <location>
        <begin position="866"/>
        <end position="878"/>
    </location>
</feature>
<protein>
    <submittedName>
        <fullName evidence="10">Transcription initiation factor TFIID subunit 4b-like isoform X1</fullName>
    </submittedName>
</protein>
<feature type="compositionally biased region" description="Polar residues" evidence="7">
    <location>
        <begin position="168"/>
        <end position="177"/>
    </location>
</feature>
<dbReference type="GO" id="GO:0006367">
    <property type="term" value="P:transcription initiation at RNA polymerase II promoter"/>
    <property type="evidence" value="ECO:0007669"/>
    <property type="project" value="TreeGrafter"/>
</dbReference>
<evidence type="ECO:0000313" key="9">
    <source>
        <dbReference type="Proteomes" id="UP000228380"/>
    </source>
</evidence>
<evidence type="ECO:0000256" key="1">
    <source>
        <dbReference type="ARBA" id="ARBA00004123"/>
    </source>
</evidence>
<dbReference type="PROSITE" id="PS51879">
    <property type="entry name" value="RST"/>
    <property type="match status" value="1"/>
</dbReference>
<evidence type="ECO:0000259" key="8">
    <source>
        <dbReference type="PROSITE" id="PS51879"/>
    </source>
</evidence>
<accession>A0A8B7BX15</accession>
<comment type="similarity">
    <text evidence="2">Belongs to the TAF4 family.</text>
</comment>
<feature type="compositionally biased region" description="Polar residues" evidence="7">
    <location>
        <begin position="308"/>
        <end position="351"/>
    </location>
</feature>
<dbReference type="InterPro" id="IPR009072">
    <property type="entry name" value="Histone-fold"/>
</dbReference>
<comment type="function">
    <text evidence="6">TAFs are components of the transcription factor IID (TFIID) complex that is essential for mediating regulation of RNA polymerase transcription.</text>
</comment>
<evidence type="ECO:0000256" key="7">
    <source>
        <dbReference type="SAM" id="MobiDB-lite"/>
    </source>
</evidence>
<feature type="compositionally biased region" description="Basic and acidic residues" evidence="7">
    <location>
        <begin position="803"/>
        <end position="827"/>
    </location>
</feature>
<dbReference type="PANTHER" id="PTHR15138">
    <property type="entry name" value="TRANSCRIPTION INITIATION FACTOR TFIID SUBUNIT 4"/>
    <property type="match status" value="1"/>
</dbReference>
<evidence type="ECO:0000256" key="6">
    <source>
        <dbReference type="ARBA" id="ARBA00058775"/>
    </source>
</evidence>
<dbReference type="Pfam" id="PF12174">
    <property type="entry name" value="RST"/>
    <property type="match status" value="1"/>
</dbReference>
<dbReference type="GO" id="GO:0003677">
    <property type="term" value="F:DNA binding"/>
    <property type="evidence" value="ECO:0007669"/>
    <property type="project" value="TreeGrafter"/>
</dbReference>
<feature type="domain" description="RST" evidence="8">
    <location>
        <begin position="197"/>
        <end position="268"/>
    </location>
</feature>
<feature type="compositionally biased region" description="Polar residues" evidence="7">
    <location>
        <begin position="486"/>
        <end position="505"/>
    </location>
</feature>
<keyword evidence="5" id="KW-0539">Nucleus</keyword>
<dbReference type="CDD" id="cd08045">
    <property type="entry name" value="HFD_TAF4"/>
    <property type="match status" value="1"/>
</dbReference>
<feature type="compositionally biased region" description="Basic and acidic residues" evidence="7">
    <location>
        <begin position="885"/>
        <end position="896"/>
    </location>
</feature>
<dbReference type="KEGG" id="pda:103705274"/>
<sequence>MDPSIMKLLEDDEDESMHSGADVEAFTAALNRDIGGDAAAISQPDAVGVSSQVSSSASNKMRGQWETCTQEDNPGQQIQQEEEHHLQSSEQQLSQTEPTQQESGTKDPDPQVNSQPEHDRLLLQQEQSHSDNQQRQSESNSQQFSEKEQANTSEQTTVQGPEHEIGQHSESLQQHTMQQLNSQQAPAANQANNAMKRMKVNSSIPFHMLIPILRPHLDKDRSMQLMSIFSKLRTNEVSKEDFLRVIRNIVGDQMLRQAAHKVQMQLHTQAQAARNLQTNPNQYSLQTEASSQQMASGGAQQFIESQSVPPLHSMPSSQNQKGTRSPPRQSYVPTSTVQMQNDTSKLDSNSQKSREIEKKSDGKGVQVTQNYPSNVSTANPERDISMNSLQAVNKQLQHTELPQTSFSMYGSTQSNFHAHAYPRPSISSATTSLKSQTQDSVMRQAPHPQGVVMVQSGSTRPMNVMNMPKYEVQNTTSETKRLHGGSLTSHATPQQSPGARQLSANKEQRNSAFPPMPFGKQEVADQPSEPPSKSQFSTSEGSSFVSLNINQRNQNLGSSKEEILEKQSSKMGYSTLASVMGTTQVSSPMATHGEQTLQNRMQSQILSGTKTPQKKPSAGQKKPHEALGTTPPTSSKKQKTSGAFLDQSIEQLNDVTAVSGVNLREEEEQLLTAPKEENRASEATRRVVQEEEERLILQNGPLQKKLANIMSGCGLKGISSDVERCLSMCVEERLQGLISYLIRLSKQRVDIEKTRHRLVITSDVRRQILLMNKKAKEEWDKKQAEEAEKLRKLNEVEGNAGADADKDKDEGRSKTLKANKEEDDKMRTTAANVAARVAVGGDDMLSKWQLMAEQARQKREGLDGASGSQSGKTTTGKPLSSFGRISREQKEAEKKGSSAAAVSGGIRKFGRSTAAVPLPRMAHNISVKDVIAALEREPQMSKSTLIYRLYERLSGDSAAQ</sequence>
<dbReference type="GO" id="GO:0046982">
    <property type="term" value="F:protein heterodimerization activity"/>
    <property type="evidence" value="ECO:0007669"/>
    <property type="project" value="InterPro"/>
</dbReference>
<keyword evidence="4" id="KW-0804">Transcription</keyword>
<evidence type="ECO:0000256" key="5">
    <source>
        <dbReference type="ARBA" id="ARBA00023242"/>
    </source>
</evidence>
<evidence type="ECO:0000313" key="10">
    <source>
        <dbReference type="RefSeq" id="XP_008787154.1"/>
    </source>
</evidence>
<evidence type="ECO:0000256" key="3">
    <source>
        <dbReference type="ARBA" id="ARBA00023015"/>
    </source>
</evidence>
<proteinExistence type="inferred from homology"/>
<feature type="compositionally biased region" description="Polar residues" evidence="7">
    <location>
        <begin position="66"/>
        <end position="75"/>
    </location>
</feature>
<feature type="region of interest" description="Disordered" evidence="7">
    <location>
        <begin position="308"/>
        <end position="381"/>
    </location>
</feature>
<feature type="compositionally biased region" description="Polar residues" evidence="7">
    <location>
        <begin position="425"/>
        <end position="441"/>
    </location>
</feature>
<organism evidence="9 10">
    <name type="scientific">Phoenix dactylifera</name>
    <name type="common">Date palm</name>
    <dbReference type="NCBI Taxonomy" id="42345"/>
    <lineage>
        <taxon>Eukaryota</taxon>
        <taxon>Viridiplantae</taxon>
        <taxon>Streptophyta</taxon>
        <taxon>Embryophyta</taxon>
        <taxon>Tracheophyta</taxon>
        <taxon>Spermatophyta</taxon>
        <taxon>Magnoliopsida</taxon>
        <taxon>Liliopsida</taxon>
        <taxon>Arecaceae</taxon>
        <taxon>Coryphoideae</taxon>
        <taxon>Phoeniceae</taxon>
        <taxon>Phoenix</taxon>
    </lineage>
</organism>
<feature type="region of interest" description="Disordered" evidence="7">
    <location>
        <begin position="791"/>
        <end position="829"/>
    </location>
</feature>
<feature type="region of interest" description="Disordered" evidence="7">
    <location>
        <begin position="1"/>
        <end position="22"/>
    </location>
</feature>
<dbReference type="Gene3D" id="1.10.20.10">
    <property type="entry name" value="Histone, subunit A"/>
    <property type="match status" value="1"/>
</dbReference>
<reference evidence="10" key="2">
    <citation type="submission" date="2025-08" db="UniProtKB">
        <authorList>
            <consortium name="RefSeq"/>
        </authorList>
    </citation>
    <scope>IDENTIFICATION</scope>
    <source>
        <tissue evidence="10">Young leaves</tissue>
    </source>
</reference>
<feature type="compositionally biased region" description="Basic and acidic residues" evidence="7">
    <location>
        <begin position="352"/>
        <end position="362"/>
    </location>
</feature>
<dbReference type="InterPro" id="IPR045144">
    <property type="entry name" value="TAF4"/>
</dbReference>
<dbReference type="FunFam" id="1.10.20.10:FF:000015">
    <property type="entry name" value="Transcription initiation factor TFIID subunit 4B"/>
    <property type="match status" value="1"/>
</dbReference>
<feature type="region of interest" description="Disordered" evidence="7">
    <location>
        <begin position="43"/>
        <end position="190"/>
    </location>
</feature>
<dbReference type="InterPro" id="IPR022003">
    <property type="entry name" value="RST"/>
</dbReference>
<feature type="compositionally biased region" description="Low complexity" evidence="7">
    <location>
        <begin position="133"/>
        <end position="144"/>
    </location>
</feature>
<comment type="subcellular location">
    <subcellularLocation>
        <location evidence="1">Nucleus</location>
    </subcellularLocation>
</comment>
<feature type="region of interest" description="Disordered" evidence="7">
    <location>
        <begin position="608"/>
        <end position="641"/>
    </location>
</feature>
<evidence type="ECO:0000256" key="4">
    <source>
        <dbReference type="ARBA" id="ARBA00023163"/>
    </source>
</evidence>
<reference evidence="9" key="1">
    <citation type="journal article" date="2019" name="Nat. Commun.">
        <title>Genome-wide association mapping of date palm fruit traits.</title>
        <authorList>
            <person name="Hazzouri K.M."/>
            <person name="Gros-Balthazard M."/>
            <person name="Flowers J.M."/>
            <person name="Copetti D."/>
            <person name="Lemansour A."/>
            <person name="Lebrun M."/>
            <person name="Masmoudi K."/>
            <person name="Ferrand S."/>
            <person name="Dhar M.I."/>
            <person name="Fresquez Z.A."/>
            <person name="Rosas U."/>
            <person name="Zhang J."/>
            <person name="Talag J."/>
            <person name="Lee S."/>
            <person name="Kudrna D."/>
            <person name="Powell R.F."/>
            <person name="Leitch I.J."/>
            <person name="Krueger R.R."/>
            <person name="Wing R.A."/>
            <person name="Amiri K.M.A."/>
            <person name="Purugganan M.D."/>
        </authorList>
    </citation>
    <scope>NUCLEOTIDE SEQUENCE [LARGE SCALE GENOMIC DNA]</scope>
    <source>
        <strain evidence="9">cv. Khalas</strain>
    </source>
</reference>
<keyword evidence="9" id="KW-1185">Reference proteome</keyword>
<evidence type="ECO:0000256" key="2">
    <source>
        <dbReference type="ARBA" id="ARBA00006178"/>
    </source>
</evidence>
<dbReference type="Pfam" id="PF05236">
    <property type="entry name" value="TAF4"/>
    <property type="match status" value="1"/>
</dbReference>
<gene>
    <name evidence="10" type="primary">LOC103705274</name>
</gene>
<feature type="compositionally biased region" description="Polar residues" evidence="7">
    <location>
        <begin position="531"/>
        <end position="544"/>
    </location>
</feature>